<dbReference type="InterPro" id="IPR052912">
    <property type="entry name" value="UPF0111_domain"/>
</dbReference>
<proteinExistence type="inferred from homology"/>
<dbReference type="Proteomes" id="UP000464178">
    <property type="component" value="Chromosome"/>
</dbReference>
<dbReference type="EMBL" id="LR593886">
    <property type="protein sequence ID" value="VTR93762.1"/>
    <property type="molecule type" value="Genomic_DNA"/>
</dbReference>
<keyword evidence="3" id="KW-1185">Reference proteome</keyword>
<dbReference type="KEGG" id="gms:SOIL9_39520"/>
<dbReference type="InterPro" id="IPR018445">
    <property type="entry name" value="Put_Phosphate_transp_reg"/>
</dbReference>
<comment type="similarity">
    <text evidence="1">Belongs to the UPF0111 family.</text>
</comment>
<dbReference type="PANTHER" id="PTHR37298">
    <property type="entry name" value="UPF0111 PROTEIN YKAA"/>
    <property type="match status" value="1"/>
</dbReference>
<sequence>MLIDRLVRFLLPRPDQFFAMLEELADKIEATAAVFAELESATGHSQIEAIAARLKPIESDADNVCQRLYEEIDRTFVTPIDREDLARLTKVLDNVVDGMEHTAAFAALFRFAALTEPMRHLVRLTVGCARELAGAARRLRQFANPDSVKGATIAVHALENEADAVYRKAIAALFDNGINPVELVRQKDMLFSLEEGIDQCDDAMDAIRSVVVKNG</sequence>
<dbReference type="RefSeq" id="WP_052561280.1">
    <property type="nucleotide sequence ID" value="NZ_LR593886.1"/>
</dbReference>
<evidence type="ECO:0000313" key="2">
    <source>
        <dbReference type="EMBL" id="VTR93762.1"/>
    </source>
</evidence>
<evidence type="ECO:0008006" key="4">
    <source>
        <dbReference type="Google" id="ProtNLM"/>
    </source>
</evidence>
<reference evidence="2 3" key="1">
    <citation type="submission" date="2019-05" db="EMBL/GenBank/DDBJ databases">
        <authorList>
            <consortium name="Science for Life Laboratories"/>
        </authorList>
    </citation>
    <scope>NUCLEOTIDE SEQUENCE [LARGE SCALE GENOMIC DNA]</scope>
    <source>
        <strain evidence="2">Soil9</strain>
    </source>
</reference>
<dbReference type="PANTHER" id="PTHR37298:SF1">
    <property type="entry name" value="UPF0111 PROTEIN YKAA"/>
    <property type="match status" value="1"/>
</dbReference>
<name>A0A6P2D2U8_9BACT</name>
<organism evidence="2 3">
    <name type="scientific">Gemmata massiliana</name>
    <dbReference type="NCBI Taxonomy" id="1210884"/>
    <lineage>
        <taxon>Bacteria</taxon>
        <taxon>Pseudomonadati</taxon>
        <taxon>Planctomycetota</taxon>
        <taxon>Planctomycetia</taxon>
        <taxon>Gemmatales</taxon>
        <taxon>Gemmataceae</taxon>
        <taxon>Gemmata</taxon>
    </lineage>
</organism>
<accession>A0A6P2D2U8</accession>
<dbReference type="AlphaFoldDB" id="A0A6P2D2U8"/>
<evidence type="ECO:0000313" key="3">
    <source>
        <dbReference type="Proteomes" id="UP000464178"/>
    </source>
</evidence>
<dbReference type="InterPro" id="IPR038078">
    <property type="entry name" value="PhoU-like_sf"/>
</dbReference>
<protein>
    <recommendedName>
        <fullName evidence="4">Phosphate transport regulator</fullName>
    </recommendedName>
</protein>
<evidence type="ECO:0000256" key="1">
    <source>
        <dbReference type="ARBA" id="ARBA00008591"/>
    </source>
</evidence>
<gene>
    <name evidence="2" type="ORF">SOIL9_39520</name>
</gene>
<dbReference type="Pfam" id="PF01865">
    <property type="entry name" value="PhoU_div"/>
    <property type="match status" value="1"/>
</dbReference>
<dbReference type="Gene3D" id="1.20.58.220">
    <property type="entry name" value="Phosphate transport system protein phou homolog 2, domain 2"/>
    <property type="match status" value="1"/>
</dbReference>